<dbReference type="SUPFAM" id="SSF46785">
    <property type="entry name" value="Winged helix' DNA-binding domain"/>
    <property type="match status" value="1"/>
</dbReference>
<evidence type="ECO:0000259" key="1">
    <source>
        <dbReference type="PROSITE" id="PS50987"/>
    </source>
</evidence>
<name>A0A4R9LAA3_9LEPT</name>
<dbReference type="PANTHER" id="PTHR38600:SF2">
    <property type="entry name" value="SLL0088 PROTEIN"/>
    <property type="match status" value="1"/>
</dbReference>
<reference evidence="5 6" key="1">
    <citation type="submission" date="2018-05" db="EMBL/GenBank/DDBJ databases">
        <title>Leptospira yasudae sp. nov. and Leptospira stimsonii sp. nov., two pathogenic species of the genus Leptospira isolated from environmental sources.</title>
        <authorList>
            <person name="Casanovas-Massana A."/>
            <person name="Hamond C."/>
            <person name="Santos L.A."/>
            <person name="Hacker K.P."/>
            <person name="Balassiano I."/>
            <person name="Medeiros M.A."/>
            <person name="Reis M.G."/>
            <person name="Ko A.I."/>
            <person name="Wunder E.A."/>
        </authorList>
    </citation>
    <scope>NUCLEOTIDE SEQUENCE [LARGE SCALE GENOMIC DNA]</scope>
    <source>
        <strain evidence="6">AMB6-RJ</strain>
        <strain evidence="5">Yale</strain>
    </source>
</reference>
<dbReference type="InterPro" id="IPR001845">
    <property type="entry name" value="HTH_ArsR_DNA-bd_dom"/>
</dbReference>
<dbReference type="SMART" id="SM00418">
    <property type="entry name" value="HTH_ARSR"/>
    <property type="match status" value="1"/>
</dbReference>
<evidence type="ECO:0000313" key="6">
    <source>
        <dbReference type="Proteomes" id="UP000266669"/>
    </source>
</evidence>
<dbReference type="EMBL" id="QHCS01000008">
    <property type="protein sequence ID" value="RHX83537.1"/>
    <property type="molecule type" value="Genomic_DNA"/>
</dbReference>
<evidence type="ECO:0000313" key="2">
    <source>
        <dbReference type="EMBL" id="RHX83537.1"/>
    </source>
</evidence>
<feature type="domain" description="HTH arsR-type" evidence="1">
    <location>
        <begin position="1"/>
        <end position="97"/>
    </location>
</feature>
<dbReference type="OrthoDB" id="9798835at2"/>
<dbReference type="Gene3D" id="1.10.10.10">
    <property type="entry name" value="Winged helix-like DNA-binding domain superfamily/Winged helix DNA-binding domain"/>
    <property type="match status" value="1"/>
</dbReference>
<comment type="caution">
    <text evidence="3">The sequence shown here is derived from an EMBL/GenBank/DDBJ whole genome shotgun (WGS) entry which is preliminary data.</text>
</comment>
<dbReference type="Proteomes" id="UP000265798">
    <property type="component" value="Unassembled WGS sequence"/>
</dbReference>
<evidence type="ECO:0000313" key="5">
    <source>
        <dbReference type="Proteomes" id="UP000265798"/>
    </source>
</evidence>
<dbReference type="EMBL" id="QHCT01000004">
    <property type="protein sequence ID" value="RHX89059.1"/>
    <property type="molecule type" value="Genomic_DNA"/>
</dbReference>
<dbReference type="InterPro" id="IPR011991">
    <property type="entry name" value="ArsR-like_HTH"/>
</dbReference>
<reference evidence="4" key="2">
    <citation type="submission" date="2018-10" db="EMBL/GenBank/DDBJ databases">
        <authorList>
            <person name="Vincent A.T."/>
            <person name="Schiettekatte O."/>
            <person name="Bourhy P."/>
            <person name="Veyrier F.J."/>
            <person name="Picardeau M."/>
        </authorList>
    </citation>
    <scope>NUCLEOTIDE SEQUENCE</scope>
    <source>
        <strain evidence="4">201702407</strain>
    </source>
</reference>
<dbReference type="InterPro" id="IPR036390">
    <property type="entry name" value="WH_DNA-bd_sf"/>
</dbReference>
<proteinExistence type="predicted"/>
<dbReference type="InterPro" id="IPR036388">
    <property type="entry name" value="WH-like_DNA-bd_sf"/>
</dbReference>
<accession>A0A4R9LAA3</accession>
<accession>A0A396Z0M1</accession>
<dbReference type="Proteomes" id="UP000266669">
    <property type="component" value="Unassembled WGS sequence"/>
</dbReference>
<dbReference type="NCBIfam" id="NF033788">
    <property type="entry name" value="HTH_metalloreg"/>
    <property type="match status" value="1"/>
</dbReference>
<dbReference type="CDD" id="cd00090">
    <property type="entry name" value="HTH_ARSR"/>
    <property type="match status" value="1"/>
</dbReference>
<dbReference type="RefSeq" id="WP_118969224.1">
    <property type="nucleotide sequence ID" value="NZ_QHCS01000008.1"/>
</dbReference>
<reference evidence="3" key="4">
    <citation type="journal article" date="2020" name="Int. J. Syst. Evol. Microbiol.">
        <title>Leptospira yasudae sp. nov. and Leptospira stimsonii sp. nov., two new species of the pathogenic group isolated from environmental sources.</title>
        <authorList>
            <person name="Casanovas-Massana A."/>
            <person name="Hamond C."/>
            <person name="Santos L.A."/>
            <person name="de Oliveira D."/>
            <person name="Hacker K.P."/>
            <person name="Balassiano I."/>
            <person name="Costa F."/>
            <person name="Medeiros M.A."/>
            <person name="Reis M.G."/>
            <person name="Ko A.I."/>
            <person name="Wunder E.A."/>
        </authorList>
    </citation>
    <scope>NUCLEOTIDE SEQUENCE</scope>
    <source>
        <strain evidence="2">AMB6-RJ</strain>
        <strain evidence="3">Yale</strain>
    </source>
</reference>
<evidence type="ECO:0000313" key="3">
    <source>
        <dbReference type="EMBL" id="RHX89059.1"/>
    </source>
</evidence>
<sequence length="109" mass="12852">MNAFGALADDTRREIVRLVAKNGNLSSTEISRRFKMSAPAISQHLKILKEAQVLQMRKDAQKRIYSLNDSGMNEMEDWLKEIRDLWNQRLDKLEKYLLKMKKERSRGKK</sequence>
<dbReference type="GO" id="GO:0003700">
    <property type="term" value="F:DNA-binding transcription factor activity"/>
    <property type="evidence" value="ECO:0007669"/>
    <property type="project" value="InterPro"/>
</dbReference>
<evidence type="ECO:0000313" key="4">
    <source>
        <dbReference type="EMBL" id="TGM21511.1"/>
    </source>
</evidence>
<dbReference type="PRINTS" id="PR00778">
    <property type="entry name" value="HTHARSR"/>
</dbReference>
<organism evidence="3 5">
    <name type="scientific">Leptospira stimsonii</name>
    <dbReference type="NCBI Taxonomy" id="2202203"/>
    <lineage>
        <taxon>Bacteria</taxon>
        <taxon>Pseudomonadati</taxon>
        <taxon>Spirochaetota</taxon>
        <taxon>Spirochaetia</taxon>
        <taxon>Leptospirales</taxon>
        <taxon>Leptospiraceae</taxon>
        <taxon>Leptospira</taxon>
    </lineage>
</organism>
<protein>
    <submittedName>
        <fullName evidence="3 4">Transcriptional regulator</fullName>
    </submittedName>
</protein>
<reference evidence="4" key="3">
    <citation type="journal article" date="2019" name="PLoS Negl. Trop. Dis.">
        <title>Revisiting the worldwide diversity of Leptospira species in the environment.</title>
        <authorList>
            <person name="Vincent A.T."/>
            <person name="Schiettekatte O."/>
            <person name="Bourhy P."/>
            <person name="Veyrier F.J."/>
            <person name="Picardeau M."/>
        </authorList>
    </citation>
    <scope>NUCLEOTIDE SEQUENCE</scope>
    <source>
        <strain evidence="4">201702407</strain>
    </source>
</reference>
<evidence type="ECO:0000313" key="7">
    <source>
        <dbReference type="Proteomes" id="UP000297422"/>
    </source>
</evidence>
<dbReference type="PROSITE" id="PS50987">
    <property type="entry name" value="HTH_ARSR_2"/>
    <property type="match status" value="1"/>
</dbReference>
<dbReference type="Proteomes" id="UP000297422">
    <property type="component" value="Unassembled WGS sequence"/>
</dbReference>
<dbReference type="AlphaFoldDB" id="A0A4R9LAA3"/>
<dbReference type="EMBL" id="RQGT01000012">
    <property type="protein sequence ID" value="TGM21511.1"/>
    <property type="molecule type" value="Genomic_DNA"/>
</dbReference>
<gene>
    <name evidence="3" type="ORF">DLM75_14435</name>
    <name evidence="2" type="ORF">DLM78_21320</name>
    <name evidence="4" type="ORF">EHQ90_02250</name>
</gene>
<dbReference type="PANTHER" id="PTHR38600">
    <property type="entry name" value="TRANSCRIPTIONAL REGULATORY PROTEIN"/>
    <property type="match status" value="1"/>
</dbReference>
<dbReference type="Pfam" id="PF01022">
    <property type="entry name" value="HTH_5"/>
    <property type="match status" value="1"/>
</dbReference>
<keyword evidence="7" id="KW-1185">Reference proteome</keyword>